<evidence type="ECO:0000313" key="4">
    <source>
        <dbReference type="EMBL" id="SDM23880.1"/>
    </source>
</evidence>
<keyword evidence="5" id="KW-1185">Reference proteome</keyword>
<reference evidence="4 5" key="1">
    <citation type="submission" date="2016-10" db="EMBL/GenBank/DDBJ databases">
        <authorList>
            <person name="de Groot N.N."/>
        </authorList>
    </citation>
    <scope>NUCLEOTIDE SEQUENCE [LARGE SCALE GENOMIC DNA]</scope>
    <source>
        <strain evidence="4 5">DSM 16077</strain>
    </source>
</reference>
<evidence type="ECO:0000259" key="3">
    <source>
        <dbReference type="Pfam" id="PF05175"/>
    </source>
</evidence>
<dbReference type="OrthoDB" id="5489421at2"/>
<sequence>MNETTLDRLLDGRVELRQSARGYRAGMDAVLLAASLCAKPGELLVEFGCGPGAALLCAAQRMPGNSFLGLEIDPDAVELATQNIAANRLGDRVRVRQGDIAAPMGALRAAQVFFNPPYFDDPRALRLPKAEKQRAWLAGDVPLADWVGAAARLLEPKGRVTLIHRADALGDILAALAPRFGSVVVRPIHPRADRPAKRVLVTARLGGKAPLVILPALMMHDEGEAAHTAEADAIMRGEAVVTMV</sequence>
<dbReference type="Pfam" id="PF05175">
    <property type="entry name" value="MTS"/>
    <property type="match status" value="1"/>
</dbReference>
<dbReference type="STRING" id="144026.SAMN04488568_10764"/>
<name>A0A1G9RLE8_9PROT</name>
<keyword evidence="2" id="KW-0949">S-adenosyl-L-methionine</keyword>
<dbReference type="InterPro" id="IPR050210">
    <property type="entry name" value="tRNA_Adenine-N(6)_MTase"/>
</dbReference>
<evidence type="ECO:0000256" key="1">
    <source>
        <dbReference type="ARBA" id="ARBA00022603"/>
    </source>
</evidence>
<dbReference type="PANTHER" id="PTHR47739">
    <property type="entry name" value="TRNA1(VAL) (ADENINE(37)-N6)-METHYLTRANSFERASE"/>
    <property type="match status" value="1"/>
</dbReference>
<gene>
    <name evidence="4" type="ORF">SAMN04488568_10764</name>
</gene>
<dbReference type="InterPro" id="IPR029063">
    <property type="entry name" value="SAM-dependent_MTases_sf"/>
</dbReference>
<dbReference type="AlphaFoldDB" id="A0A1G9RLE8"/>
<keyword evidence="1 4" id="KW-0489">Methyltransferase</keyword>
<evidence type="ECO:0000256" key="2">
    <source>
        <dbReference type="ARBA" id="ARBA00022691"/>
    </source>
</evidence>
<dbReference type="RefSeq" id="WP_091769233.1">
    <property type="nucleotide sequence ID" value="NZ_FNHG01000007.1"/>
</dbReference>
<accession>A0A1G9RLE8</accession>
<dbReference type="Proteomes" id="UP000199759">
    <property type="component" value="Unassembled WGS sequence"/>
</dbReference>
<keyword evidence="1 4" id="KW-0808">Transferase</keyword>
<dbReference type="InterPro" id="IPR007848">
    <property type="entry name" value="Small_mtfrase_dom"/>
</dbReference>
<proteinExistence type="predicted"/>
<evidence type="ECO:0000313" key="5">
    <source>
        <dbReference type="Proteomes" id="UP000199759"/>
    </source>
</evidence>
<dbReference type="Gene3D" id="3.40.50.150">
    <property type="entry name" value="Vaccinia Virus protein VP39"/>
    <property type="match status" value="1"/>
</dbReference>
<dbReference type="EMBL" id="FNHG01000007">
    <property type="protein sequence ID" value="SDM23880.1"/>
    <property type="molecule type" value="Genomic_DNA"/>
</dbReference>
<protein>
    <submittedName>
        <fullName evidence="4">tRNA1(Val) A37 N6-methylase TrmN6</fullName>
    </submittedName>
</protein>
<dbReference type="CDD" id="cd02440">
    <property type="entry name" value="AdoMet_MTases"/>
    <property type="match status" value="1"/>
</dbReference>
<dbReference type="GO" id="GO:0008168">
    <property type="term" value="F:methyltransferase activity"/>
    <property type="evidence" value="ECO:0007669"/>
    <property type="project" value="UniProtKB-KW"/>
</dbReference>
<feature type="domain" description="Methyltransferase small" evidence="3">
    <location>
        <begin position="31"/>
        <end position="120"/>
    </location>
</feature>
<dbReference type="GO" id="GO:0032259">
    <property type="term" value="P:methylation"/>
    <property type="evidence" value="ECO:0007669"/>
    <property type="project" value="UniProtKB-KW"/>
</dbReference>
<dbReference type="PANTHER" id="PTHR47739:SF1">
    <property type="entry name" value="TRNA1(VAL) (ADENINE(37)-N6)-METHYLTRANSFERASE"/>
    <property type="match status" value="1"/>
</dbReference>
<dbReference type="SUPFAM" id="SSF53335">
    <property type="entry name" value="S-adenosyl-L-methionine-dependent methyltransferases"/>
    <property type="match status" value="1"/>
</dbReference>
<organism evidence="4 5">
    <name type="scientific">Maricaulis salignorans</name>
    <dbReference type="NCBI Taxonomy" id="144026"/>
    <lineage>
        <taxon>Bacteria</taxon>
        <taxon>Pseudomonadati</taxon>
        <taxon>Pseudomonadota</taxon>
        <taxon>Alphaproteobacteria</taxon>
        <taxon>Maricaulales</taxon>
        <taxon>Maricaulaceae</taxon>
        <taxon>Maricaulis</taxon>
    </lineage>
</organism>